<gene>
    <name evidence="1" type="ORF">L248_1650</name>
</gene>
<protein>
    <recommendedName>
        <fullName evidence="3">HTH cro/C1-type domain-containing protein</fullName>
    </recommendedName>
</protein>
<dbReference type="Proteomes" id="UP000030647">
    <property type="component" value="Unassembled WGS sequence"/>
</dbReference>
<dbReference type="CDD" id="cd00093">
    <property type="entry name" value="HTH_XRE"/>
    <property type="match status" value="1"/>
</dbReference>
<name>U4TQ28_9LACO</name>
<dbReference type="eggNOG" id="ENOG5030AS3">
    <property type="taxonomic scope" value="Bacteria"/>
</dbReference>
<dbReference type="EMBL" id="KI271606">
    <property type="protein sequence ID" value="ERL64003.1"/>
    <property type="molecule type" value="Genomic_DNA"/>
</dbReference>
<evidence type="ECO:0008006" key="3">
    <source>
        <dbReference type="Google" id="ProtNLM"/>
    </source>
</evidence>
<reference evidence="2" key="1">
    <citation type="journal article" date="2013" name="Genome Announc.">
        <title>Whole-Genome Sequencing of Lactobacillus shenzhenensis Strain LY-73T.</title>
        <authorList>
            <person name="Lin Z."/>
            <person name="Liu Z."/>
            <person name="Yang R."/>
            <person name="Zou Y."/>
            <person name="Wan D."/>
            <person name="Chen J."/>
            <person name="Guo M."/>
            <person name="Zhao J."/>
            <person name="Fang C."/>
            <person name="Yang R."/>
            <person name="Liu F."/>
        </authorList>
    </citation>
    <scope>NUCLEOTIDE SEQUENCE [LARGE SCALE GENOMIC DNA]</scope>
    <source>
        <strain evidence="2">LY-73</strain>
    </source>
</reference>
<organism evidence="1 2">
    <name type="scientific">Schleiferilactobacillus shenzhenensis LY-73</name>
    <dbReference type="NCBI Taxonomy" id="1231336"/>
    <lineage>
        <taxon>Bacteria</taxon>
        <taxon>Bacillati</taxon>
        <taxon>Bacillota</taxon>
        <taxon>Bacilli</taxon>
        <taxon>Lactobacillales</taxon>
        <taxon>Lactobacillaceae</taxon>
        <taxon>Schleiferilactobacillus</taxon>
    </lineage>
</organism>
<accession>U4TQ28</accession>
<dbReference type="HOGENOM" id="CLU_198237_0_0_9"/>
<dbReference type="GO" id="GO:0003677">
    <property type="term" value="F:DNA binding"/>
    <property type="evidence" value="ECO:0007669"/>
    <property type="project" value="InterPro"/>
</dbReference>
<evidence type="ECO:0000313" key="2">
    <source>
        <dbReference type="Proteomes" id="UP000030647"/>
    </source>
</evidence>
<dbReference type="SUPFAM" id="SSF47413">
    <property type="entry name" value="lambda repressor-like DNA-binding domains"/>
    <property type="match status" value="1"/>
</dbReference>
<keyword evidence="2" id="KW-1185">Reference proteome</keyword>
<dbReference type="InterPro" id="IPR010982">
    <property type="entry name" value="Lambda_DNA-bd_dom_sf"/>
</dbReference>
<dbReference type="InterPro" id="IPR001387">
    <property type="entry name" value="Cro/C1-type_HTH"/>
</dbReference>
<proteinExistence type="predicted"/>
<sequence>MNMPEEKLAGQADQIFKKIKISLIEQDMSQRELADFIGEGTVQVSRAVHGGVDPKSRRIRQKIYKVLGMEEEE</sequence>
<dbReference type="STRING" id="1231336.L248_1650"/>
<evidence type="ECO:0000313" key="1">
    <source>
        <dbReference type="EMBL" id="ERL64003.1"/>
    </source>
</evidence>
<dbReference type="AlphaFoldDB" id="U4TQ28"/>